<gene>
    <name evidence="5" type="ORF">GNLVRS02_ARAD1B17358g</name>
</gene>
<dbReference type="Gene3D" id="3.30.1120.90">
    <property type="entry name" value="Nucleosome assembly protein"/>
    <property type="match status" value="1"/>
</dbReference>
<evidence type="ECO:0000313" key="5">
    <source>
        <dbReference type="EMBL" id="CDP36626.1"/>
    </source>
</evidence>
<reference evidence="5" key="2">
    <citation type="submission" date="2014-06" db="EMBL/GenBank/DDBJ databases">
        <title>The complete genome of Blastobotrys (Arxula) adeninivorans LS3 - a yeast of biotechnological interest.</title>
        <authorList>
            <person name="Kunze G."/>
            <person name="Gaillardin C."/>
            <person name="Czernicka M."/>
            <person name="Durrens P."/>
            <person name="Martin T."/>
            <person name="Boer E."/>
            <person name="Gabaldon T."/>
            <person name="Cruz J."/>
            <person name="Talla E."/>
            <person name="Marck C."/>
            <person name="Goffeau A."/>
            <person name="Barbe V."/>
            <person name="Baret P."/>
            <person name="Baronian K."/>
            <person name="Beier S."/>
            <person name="Bleykasten C."/>
            <person name="Bode R."/>
            <person name="Casaregola S."/>
            <person name="Despons L."/>
            <person name="Fairhead C."/>
            <person name="Giersberg M."/>
            <person name="Gierski P."/>
            <person name="Hahnel U."/>
            <person name="Hartmann A."/>
            <person name="Jankowska D."/>
            <person name="Jubin C."/>
            <person name="Jung P."/>
            <person name="Lafontaine I."/>
            <person name="Leh-Louis V."/>
            <person name="Lemaire M."/>
            <person name="Marcet-Houben M."/>
            <person name="Mascher M."/>
            <person name="Morel G."/>
            <person name="Richard G.-F."/>
            <person name="Riechen J."/>
            <person name="Sacerdot C."/>
            <person name="Sarkar A."/>
            <person name="Savel G."/>
            <person name="Schacherer J."/>
            <person name="Sherman D."/>
            <person name="Straub M.-L."/>
            <person name="Stein N."/>
            <person name="Thierry A."/>
            <person name="Trautwein-Schult A."/>
            <person name="Westhof E."/>
            <person name="Worch S."/>
            <person name="Dujon B."/>
            <person name="Souciet J.-L."/>
            <person name="Wincker P."/>
            <person name="Scholz U."/>
            <person name="Neuveglise N."/>
        </authorList>
    </citation>
    <scope>NUCLEOTIDE SEQUENCE</scope>
    <source>
        <strain evidence="5">LS3</strain>
    </source>
</reference>
<dbReference type="GO" id="GO:0006334">
    <property type="term" value="P:nucleosome assembly"/>
    <property type="evidence" value="ECO:0007669"/>
    <property type="project" value="InterPro"/>
</dbReference>
<dbReference type="FunFam" id="1.20.5.1500:FF:000001">
    <property type="entry name" value="Nucleosome assembly protein 1-like 1"/>
    <property type="match status" value="1"/>
</dbReference>
<dbReference type="GO" id="GO:0005634">
    <property type="term" value="C:nucleus"/>
    <property type="evidence" value="ECO:0007669"/>
    <property type="project" value="InterPro"/>
</dbReference>
<dbReference type="GO" id="GO:0005940">
    <property type="term" value="C:septin ring"/>
    <property type="evidence" value="ECO:0007669"/>
    <property type="project" value="UniProtKB-ARBA"/>
</dbReference>
<reference evidence="5" key="1">
    <citation type="submission" date="2014-02" db="EMBL/GenBank/DDBJ databases">
        <authorList>
            <person name="Genoscope - CEA"/>
        </authorList>
    </citation>
    <scope>NUCLEOTIDE SEQUENCE</scope>
    <source>
        <strain evidence="5">LS3</strain>
    </source>
</reference>
<dbReference type="FunFam" id="3.30.1120.90:FF:000003">
    <property type="entry name" value="Nucleosome assembly protein"/>
    <property type="match status" value="1"/>
</dbReference>
<dbReference type="EMBL" id="HG937692">
    <property type="protein sequence ID" value="CDP36626.1"/>
    <property type="molecule type" value="Genomic_DNA"/>
</dbReference>
<name>A0A060TBQ1_BLAAD</name>
<dbReference type="AlphaFoldDB" id="A0A060TBQ1"/>
<feature type="compositionally biased region" description="Basic and acidic residues" evidence="4">
    <location>
        <begin position="1"/>
        <end position="11"/>
    </location>
</feature>
<proteinExistence type="inferred from homology"/>
<comment type="subcellular location">
    <subcellularLocation>
        <location evidence="1">Bud neck</location>
    </subcellularLocation>
</comment>
<evidence type="ECO:0000256" key="2">
    <source>
        <dbReference type="ARBA" id="ARBA00009947"/>
    </source>
</evidence>
<comment type="similarity">
    <text evidence="2 3">Belongs to the nucleosome assembly protein (NAP) family.</text>
</comment>
<dbReference type="InterPro" id="IPR037231">
    <property type="entry name" value="NAP-like_sf"/>
</dbReference>
<dbReference type="PhylomeDB" id="A0A060TBQ1"/>
<dbReference type="Pfam" id="PF00956">
    <property type="entry name" value="NAP"/>
    <property type="match status" value="1"/>
</dbReference>
<feature type="compositionally biased region" description="Acidic residues" evidence="4">
    <location>
        <begin position="312"/>
        <end position="323"/>
    </location>
</feature>
<organism evidence="5">
    <name type="scientific">Blastobotrys adeninivorans</name>
    <name type="common">Yeast</name>
    <name type="synonym">Arxula adeninivorans</name>
    <dbReference type="NCBI Taxonomy" id="409370"/>
    <lineage>
        <taxon>Eukaryota</taxon>
        <taxon>Fungi</taxon>
        <taxon>Dikarya</taxon>
        <taxon>Ascomycota</taxon>
        <taxon>Saccharomycotina</taxon>
        <taxon>Dipodascomycetes</taxon>
        <taxon>Dipodascales</taxon>
        <taxon>Trichomonascaceae</taxon>
        <taxon>Blastobotrys</taxon>
    </lineage>
</organism>
<dbReference type="GO" id="GO:0005935">
    <property type="term" value="C:cellular bud neck"/>
    <property type="evidence" value="ECO:0007669"/>
    <property type="project" value="UniProtKB-SubCell"/>
</dbReference>
<evidence type="ECO:0000256" key="3">
    <source>
        <dbReference type="RuleBase" id="RU003876"/>
    </source>
</evidence>
<dbReference type="SUPFAM" id="SSF143113">
    <property type="entry name" value="NAP-like"/>
    <property type="match status" value="1"/>
</dbReference>
<evidence type="ECO:0000256" key="1">
    <source>
        <dbReference type="ARBA" id="ARBA00004266"/>
    </source>
</evidence>
<feature type="compositionally biased region" description="Low complexity" evidence="4">
    <location>
        <begin position="14"/>
        <end position="27"/>
    </location>
</feature>
<protein>
    <submittedName>
        <fullName evidence="5">ARAD1B17358p</fullName>
    </submittedName>
</protein>
<feature type="compositionally biased region" description="Basic and acidic residues" evidence="4">
    <location>
        <begin position="396"/>
        <end position="409"/>
    </location>
</feature>
<accession>A0A060TBQ1</accession>
<dbReference type="InterPro" id="IPR002164">
    <property type="entry name" value="NAP_family"/>
</dbReference>
<evidence type="ECO:0000256" key="4">
    <source>
        <dbReference type="SAM" id="MobiDB-lite"/>
    </source>
</evidence>
<feature type="region of interest" description="Disordered" evidence="4">
    <location>
        <begin position="1"/>
        <end position="31"/>
    </location>
</feature>
<sequence length="409" mass="46322">MAEPIKNKRLNDLANAPTPQNTPATATSSFAGRLQPSVATIKEEDAQGALANNPALLSMIQGKLGSLVGRPSGYIESLPKPVRERISGLKGIQVAHTKLEAQFQEELLALEKKYFAKYAPLYERRAEIIAGKIEPTEEEVETGKEAEDNEDEDAEGAEDTKDQQDEDEQDQEDIKGIPEFWLTALKNLVPVAETITDRDDEALSYLADVRMRYLEKPGFALEFEFAENPFFTNKVLTKTYYYQEETGYGGDFIYDHAEGCEIEWKSPQTNLTVSIETRKQRNKHTGATRTIEKTIPVESFFEFFSPPVPPSGDDEGEEDDTPEDIEERLELDYQLGEEIKEKLIPRAVDWYTGEALEYEALDDYDEEEFGEEFDDDEDDDDEDDDDESSDEDDDEGKAKKPEPQECKQS</sequence>
<dbReference type="PANTHER" id="PTHR11875">
    <property type="entry name" value="TESTIS-SPECIFIC Y-ENCODED PROTEIN"/>
    <property type="match status" value="1"/>
</dbReference>
<feature type="compositionally biased region" description="Acidic residues" evidence="4">
    <location>
        <begin position="147"/>
        <end position="157"/>
    </location>
</feature>
<feature type="region of interest" description="Disordered" evidence="4">
    <location>
        <begin position="302"/>
        <end position="323"/>
    </location>
</feature>
<feature type="region of interest" description="Disordered" evidence="4">
    <location>
        <begin position="133"/>
        <end position="172"/>
    </location>
</feature>
<feature type="region of interest" description="Disordered" evidence="4">
    <location>
        <begin position="358"/>
        <end position="409"/>
    </location>
</feature>
<dbReference type="Gene3D" id="1.20.5.1500">
    <property type="match status" value="1"/>
</dbReference>
<feature type="compositionally biased region" description="Acidic residues" evidence="4">
    <location>
        <begin position="358"/>
        <end position="395"/>
    </location>
</feature>